<dbReference type="GO" id="GO:0005164">
    <property type="term" value="F:tumor necrosis factor receptor binding"/>
    <property type="evidence" value="ECO:0007669"/>
    <property type="project" value="TreeGrafter"/>
</dbReference>
<dbReference type="InterPro" id="IPR008974">
    <property type="entry name" value="TRAF-like"/>
</dbReference>
<dbReference type="PROSITE" id="PS50119">
    <property type="entry name" value="ZF_BBOX"/>
    <property type="match status" value="1"/>
</dbReference>
<keyword evidence="1" id="KW-0862">Zinc</keyword>
<dbReference type="AlphaFoldDB" id="A0A819USD4"/>
<dbReference type="SUPFAM" id="SSF49599">
    <property type="entry name" value="TRAF domain-like"/>
    <property type="match status" value="1"/>
</dbReference>
<name>A0A819USD4_9BILA</name>
<dbReference type="GO" id="GO:0051865">
    <property type="term" value="P:protein autoubiquitination"/>
    <property type="evidence" value="ECO:0007669"/>
    <property type="project" value="TreeGrafter"/>
</dbReference>
<evidence type="ECO:0000313" key="4">
    <source>
        <dbReference type="EMBL" id="CAF4085405.1"/>
    </source>
</evidence>
<organism evidence="4 5">
    <name type="scientific">Rotaria sordida</name>
    <dbReference type="NCBI Taxonomy" id="392033"/>
    <lineage>
        <taxon>Eukaryota</taxon>
        <taxon>Metazoa</taxon>
        <taxon>Spiralia</taxon>
        <taxon>Gnathifera</taxon>
        <taxon>Rotifera</taxon>
        <taxon>Eurotatoria</taxon>
        <taxon>Bdelloidea</taxon>
        <taxon>Philodinida</taxon>
        <taxon>Philodinidae</taxon>
        <taxon>Rotaria</taxon>
    </lineage>
</organism>
<feature type="compositionally biased region" description="Basic and acidic residues" evidence="2">
    <location>
        <begin position="305"/>
        <end position="321"/>
    </location>
</feature>
<evidence type="ECO:0000256" key="2">
    <source>
        <dbReference type="SAM" id="MobiDB-lite"/>
    </source>
</evidence>
<dbReference type="GO" id="GO:0008270">
    <property type="term" value="F:zinc ion binding"/>
    <property type="evidence" value="ECO:0007669"/>
    <property type="project" value="UniProtKB-KW"/>
</dbReference>
<comment type="caution">
    <text evidence="4">The sequence shown here is derived from an EMBL/GenBank/DDBJ whole genome shotgun (WGS) entry which is preliminary data.</text>
</comment>
<dbReference type="Proteomes" id="UP000663823">
    <property type="component" value="Unassembled WGS sequence"/>
</dbReference>
<dbReference type="GO" id="GO:0061630">
    <property type="term" value="F:ubiquitin protein ligase activity"/>
    <property type="evidence" value="ECO:0007669"/>
    <property type="project" value="TreeGrafter"/>
</dbReference>
<dbReference type="GO" id="GO:0016235">
    <property type="term" value="C:aggresome"/>
    <property type="evidence" value="ECO:0007669"/>
    <property type="project" value="TreeGrafter"/>
</dbReference>
<dbReference type="Gene3D" id="2.60.210.10">
    <property type="entry name" value="Apoptosis, Tumor Necrosis Factor Receptor Associated Protein 2, Chain A"/>
    <property type="match status" value="1"/>
</dbReference>
<dbReference type="GO" id="GO:0031625">
    <property type="term" value="F:ubiquitin protein ligase binding"/>
    <property type="evidence" value="ECO:0007669"/>
    <property type="project" value="TreeGrafter"/>
</dbReference>
<dbReference type="GO" id="GO:0006513">
    <property type="term" value="P:protein monoubiquitination"/>
    <property type="evidence" value="ECO:0007669"/>
    <property type="project" value="TreeGrafter"/>
</dbReference>
<evidence type="ECO:0000259" key="3">
    <source>
        <dbReference type="PROSITE" id="PS50119"/>
    </source>
</evidence>
<feature type="region of interest" description="Disordered" evidence="2">
    <location>
        <begin position="292"/>
        <end position="321"/>
    </location>
</feature>
<keyword evidence="1" id="KW-0479">Metal-binding</keyword>
<dbReference type="Gene3D" id="3.30.160.60">
    <property type="entry name" value="Classic Zinc Finger"/>
    <property type="match status" value="1"/>
</dbReference>
<dbReference type="GO" id="GO:0005778">
    <property type="term" value="C:peroxisomal membrane"/>
    <property type="evidence" value="ECO:0007669"/>
    <property type="project" value="TreeGrafter"/>
</dbReference>
<proteinExistence type="predicted"/>
<protein>
    <recommendedName>
        <fullName evidence="3">B box-type domain-containing protein</fullName>
    </recommendedName>
</protein>
<gene>
    <name evidence="4" type="ORF">OTI717_LOCUS33411</name>
</gene>
<dbReference type="Pfam" id="PF00643">
    <property type="entry name" value="zf-B_box"/>
    <property type="match status" value="1"/>
</dbReference>
<dbReference type="GO" id="GO:0070842">
    <property type="term" value="P:aggresome assembly"/>
    <property type="evidence" value="ECO:0007669"/>
    <property type="project" value="TreeGrafter"/>
</dbReference>
<feature type="domain" description="B box-type" evidence="3">
    <location>
        <begin position="39"/>
        <end position="74"/>
    </location>
</feature>
<dbReference type="InterPro" id="IPR000315">
    <property type="entry name" value="Znf_B-box"/>
</dbReference>
<reference evidence="4" key="1">
    <citation type="submission" date="2021-02" db="EMBL/GenBank/DDBJ databases">
        <authorList>
            <person name="Nowell W R."/>
        </authorList>
    </citation>
    <scope>NUCLEOTIDE SEQUENCE</scope>
</reference>
<dbReference type="PANTHER" id="PTHR36754">
    <property type="entry name" value="E3 UBIQUITIN-PROTEIN LIGASE TRIM37"/>
    <property type="match status" value="1"/>
</dbReference>
<dbReference type="PANTHER" id="PTHR36754:SF2">
    <property type="entry name" value="E3 UBIQUITIN-PROTEIN LIGASE TRIM37"/>
    <property type="match status" value="1"/>
</dbReference>
<keyword evidence="1" id="KW-0863">Zinc-finger</keyword>
<accession>A0A819USD4</accession>
<evidence type="ECO:0000256" key="1">
    <source>
        <dbReference type="PROSITE-ProRule" id="PRU00024"/>
    </source>
</evidence>
<dbReference type="CDD" id="cd19756">
    <property type="entry name" value="Bbox2"/>
    <property type="match status" value="1"/>
</dbReference>
<dbReference type="SUPFAM" id="SSF57845">
    <property type="entry name" value="B-box zinc-binding domain"/>
    <property type="match status" value="1"/>
</dbReference>
<dbReference type="InterPro" id="IPR053003">
    <property type="entry name" value="TRIM_RBCC_E3_ubiq-ligases"/>
</dbReference>
<evidence type="ECO:0000313" key="5">
    <source>
        <dbReference type="Proteomes" id="UP000663823"/>
    </source>
</evidence>
<dbReference type="EMBL" id="CAJOAX010011012">
    <property type="protein sequence ID" value="CAF4085405.1"/>
    <property type="molecule type" value="Genomic_DNA"/>
</dbReference>
<sequence length="321" mass="37567">MGRSEIAEVTREDFTKVLWLPDHLKEVDNQVKLGIANKCSEHERQELSIFCQTCAVRICAHCLLSVFHGKHVDHGYCSSEDAYAKTVNELREHINNVRHAVEKGQEEVKKNNYSNDRHRHVLSVFLKLNSGMPEPIEYTYAIELVRYSGNASNYTVQGTGQFQPGWKNGWKSFYSVEDLASKGFLCPNEDKIKFIFKLRPTTIFEYRKVLEWHLNQMEDKRKHDEHAIARLEQEKKCLERTASEQRSKIEKIERRESELKESLASQRKDREIIAGQSCELKAVKRENESLKRKLSNIAAAQKRHRPEDRRDEAQRYKKAHD</sequence>